<keyword evidence="4" id="KW-0574">Periplasm</keyword>
<dbReference type="PRINTS" id="PR00969">
    <property type="entry name" value="CHAPERONPILI"/>
</dbReference>
<proteinExistence type="inferred from homology"/>
<protein>
    <submittedName>
        <fullName evidence="8">Fimbria/pilus periplasmic chaperone</fullName>
    </submittedName>
</protein>
<evidence type="ECO:0000256" key="5">
    <source>
        <dbReference type="ARBA" id="ARBA00023186"/>
    </source>
</evidence>
<dbReference type="InterPro" id="IPR013783">
    <property type="entry name" value="Ig-like_fold"/>
</dbReference>
<comment type="similarity">
    <text evidence="2">Belongs to the periplasmic pilus chaperone family.</text>
</comment>
<gene>
    <name evidence="8" type="ORF">F3I20_12525</name>
</gene>
<comment type="subcellular location">
    <subcellularLocation>
        <location evidence="1">Periplasm</location>
    </subcellularLocation>
</comment>
<keyword evidence="3" id="KW-0732">Signal</keyword>
<evidence type="ECO:0000256" key="3">
    <source>
        <dbReference type="ARBA" id="ARBA00022729"/>
    </source>
</evidence>
<name>A0AB34CR39_9GAMM</name>
<dbReference type="InterPro" id="IPR036316">
    <property type="entry name" value="Pili_assmbl_chap_C_dom_sf"/>
</dbReference>
<dbReference type="GO" id="GO:0030288">
    <property type="term" value="C:outer membrane-bounded periplasmic space"/>
    <property type="evidence" value="ECO:0007669"/>
    <property type="project" value="InterPro"/>
</dbReference>
<dbReference type="EMBL" id="VWVM01000008">
    <property type="protein sequence ID" value="KAA6124340.1"/>
    <property type="molecule type" value="Genomic_DNA"/>
</dbReference>
<evidence type="ECO:0000256" key="1">
    <source>
        <dbReference type="ARBA" id="ARBA00004418"/>
    </source>
</evidence>
<evidence type="ECO:0000313" key="8">
    <source>
        <dbReference type="EMBL" id="KAA6124340.1"/>
    </source>
</evidence>
<dbReference type="GO" id="GO:0071555">
    <property type="term" value="P:cell wall organization"/>
    <property type="evidence" value="ECO:0007669"/>
    <property type="project" value="InterPro"/>
</dbReference>
<dbReference type="RefSeq" id="WP_150037696.1">
    <property type="nucleotide sequence ID" value="NZ_VWVM01000008.1"/>
</dbReference>
<dbReference type="SUPFAM" id="SSF49584">
    <property type="entry name" value="Periplasmic chaperone C-domain"/>
    <property type="match status" value="1"/>
</dbReference>
<feature type="domain" description="Pili assembly chaperone C-terminal" evidence="7">
    <location>
        <begin position="176"/>
        <end position="237"/>
    </location>
</feature>
<evidence type="ECO:0000256" key="2">
    <source>
        <dbReference type="ARBA" id="ARBA00007399"/>
    </source>
</evidence>
<comment type="caution">
    <text evidence="8">The sequence shown here is derived from an EMBL/GenBank/DDBJ whole genome shotgun (WGS) entry which is preliminary data.</text>
</comment>
<dbReference type="SUPFAM" id="SSF49354">
    <property type="entry name" value="PapD-like"/>
    <property type="match status" value="1"/>
</dbReference>
<keyword evidence="9" id="KW-1185">Reference proteome</keyword>
<keyword evidence="5" id="KW-0143">Chaperone</keyword>
<evidence type="ECO:0000259" key="7">
    <source>
        <dbReference type="Pfam" id="PF02753"/>
    </source>
</evidence>
<dbReference type="Gene3D" id="2.60.40.10">
    <property type="entry name" value="Immunoglobulins"/>
    <property type="match status" value="2"/>
</dbReference>
<organism evidence="8 9">
    <name type="scientific">Candidatus Pantoea gossypiicola</name>
    <dbReference type="NCBI Taxonomy" id="2608008"/>
    <lineage>
        <taxon>Bacteria</taxon>
        <taxon>Pseudomonadati</taxon>
        <taxon>Pseudomonadota</taxon>
        <taxon>Gammaproteobacteria</taxon>
        <taxon>Enterobacterales</taxon>
        <taxon>Erwiniaceae</taxon>
        <taxon>Pantoea</taxon>
    </lineage>
</organism>
<dbReference type="PANTHER" id="PTHR30251:SF3">
    <property type="entry name" value="FIMBRIAL CHAPARONE PROTEIN"/>
    <property type="match status" value="1"/>
</dbReference>
<dbReference type="PANTHER" id="PTHR30251">
    <property type="entry name" value="PILUS ASSEMBLY CHAPERONE"/>
    <property type="match status" value="1"/>
</dbReference>
<dbReference type="InterPro" id="IPR050643">
    <property type="entry name" value="Periplasmic_pilus_chap"/>
</dbReference>
<sequence length="246" mass="26876">MIVPAKAIGPSLIRASDMNTLIKAFSLSVLFSLSASAVYAAGMKPEVPVLFLDDQNREVTINVLNTDNSTALLHSSLQTIPEDPENKLIITPQLVRVDGGKKQQIRVVLKDGVKLDKQKMQRIDFVSIPQDDGKKNRARILIGQNIPVIISPADLPLNTSPWTGLTFQRTGSSLSVENPTPYIVRLTKQVDLLPGKQSVELKNTYILPGEKFSVSLPASAADNVTSVRLHPVTRYGILTTPFDAKL</sequence>
<dbReference type="InterPro" id="IPR008962">
    <property type="entry name" value="PapD-like_sf"/>
</dbReference>
<dbReference type="Pfam" id="PF02753">
    <property type="entry name" value="PapD_C"/>
    <property type="match status" value="1"/>
</dbReference>
<dbReference type="Proteomes" id="UP000324255">
    <property type="component" value="Unassembled WGS sequence"/>
</dbReference>
<dbReference type="InterPro" id="IPR016148">
    <property type="entry name" value="Pili_assmbl_chaperone_C"/>
</dbReference>
<evidence type="ECO:0000259" key="6">
    <source>
        <dbReference type="Pfam" id="PF00345"/>
    </source>
</evidence>
<evidence type="ECO:0000256" key="4">
    <source>
        <dbReference type="ARBA" id="ARBA00022764"/>
    </source>
</evidence>
<reference evidence="8 9" key="1">
    <citation type="submission" date="2019-09" db="EMBL/GenBank/DDBJ databases">
        <title>Genomic diversity of phyloplane-associated Pantoea species in Pakistan cotton crop.</title>
        <authorList>
            <person name="Tufail M.R."/>
            <person name="Cook D.R."/>
        </authorList>
    </citation>
    <scope>NUCLEOTIDE SEQUENCE [LARGE SCALE GENOMIC DNA]</scope>
    <source>
        <strain evidence="8 9">B_8</strain>
    </source>
</reference>
<dbReference type="InterPro" id="IPR001829">
    <property type="entry name" value="Pili_assmbl_chaperone_bac"/>
</dbReference>
<dbReference type="InterPro" id="IPR016147">
    <property type="entry name" value="Pili_assmbl_chaperone_N"/>
</dbReference>
<dbReference type="NCBIfam" id="NF007392">
    <property type="entry name" value="PRK09918.1"/>
    <property type="match status" value="1"/>
</dbReference>
<feature type="domain" description="Pili assembly chaperone N-terminal" evidence="6">
    <location>
        <begin position="49"/>
        <end position="155"/>
    </location>
</feature>
<evidence type="ECO:0000313" key="9">
    <source>
        <dbReference type="Proteomes" id="UP000324255"/>
    </source>
</evidence>
<accession>A0AB34CR39</accession>
<dbReference type="AlphaFoldDB" id="A0AB34CR39"/>
<dbReference type="Pfam" id="PF00345">
    <property type="entry name" value="PapD_N"/>
    <property type="match status" value="1"/>
</dbReference>